<reference evidence="2" key="1">
    <citation type="submission" date="2023-06" db="EMBL/GenBank/DDBJ databases">
        <title>Genome-scale phylogeny and comparative genomics of the fungal order Sordariales.</title>
        <authorList>
            <consortium name="Lawrence Berkeley National Laboratory"/>
            <person name="Hensen N."/>
            <person name="Bonometti L."/>
            <person name="Westerberg I."/>
            <person name="Brannstrom I.O."/>
            <person name="Guillou S."/>
            <person name="Cros-Aarteil S."/>
            <person name="Calhoun S."/>
            <person name="Haridas S."/>
            <person name="Kuo A."/>
            <person name="Mondo S."/>
            <person name="Pangilinan J."/>
            <person name="Riley R."/>
            <person name="LaButti K."/>
            <person name="Andreopoulos B."/>
            <person name="Lipzen A."/>
            <person name="Chen C."/>
            <person name="Yanf M."/>
            <person name="Daum C."/>
            <person name="Ng V."/>
            <person name="Clum A."/>
            <person name="Steindorff A."/>
            <person name="Ohm R."/>
            <person name="Martin F."/>
            <person name="Silar P."/>
            <person name="Natvig D."/>
            <person name="Lalanne C."/>
            <person name="Gautier V."/>
            <person name="Ament-velasquez S.L."/>
            <person name="Kruys A."/>
            <person name="Hutchinson M.I."/>
            <person name="Powell A.J."/>
            <person name="Barry K."/>
            <person name="Miller A.N."/>
            <person name="Grigoriev I.V."/>
            <person name="Debuchy R."/>
            <person name="Gladieux P."/>
            <person name="Thoren M.H."/>
            <person name="Johannesson H."/>
        </authorList>
    </citation>
    <scope>NUCLEOTIDE SEQUENCE</scope>
    <source>
        <strain evidence="2">SMH3187-1</strain>
    </source>
</reference>
<evidence type="ECO:0000313" key="3">
    <source>
        <dbReference type="Proteomes" id="UP001172155"/>
    </source>
</evidence>
<accession>A0AA40EUR6</accession>
<evidence type="ECO:0000256" key="1">
    <source>
        <dbReference type="SAM" id="MobiDB-lite"/>
    </source>
</evidence>
<gene>
    <name evidence="2" type="ORF">B0T18DRAFT_428980</name>
</gene>
<feature type="region of interest" description="Disordered" evidence="1">
    <location>
        <begin position="1"/>
        <end position="29"/>
    </location>
</feature>
<comment type="caution">
    <text evidence="2">The sequence shown here is derived from an EMBL/GenBank/DDBJ whole genome shotgun (WGS) entry which is preliminary data.</text>
</comment>
<feature type="compositionally biased region" description="Pro residues" evidence="1">
    <location>
        <begin position="1"/>
        <end position="13"/>
    </location>
</feature>
<keyword evidence="3" id="KW-1185">Reference proteome</keyword>
<evidence type="ECO:0000313" key="2">
    <source>
        <dbReference type="EMBL" id="KAK0745928.1"/>
    </source>
</evidence>
<name>A0AA40EUR6_9PEZI</name>
<protein>
    <submittedName>
        <fullName evidence="2">Uncharacterized protein</fullName>
    </submittedName>
</protein>
<organism evidence="2 3">
    <name type="scientific">Schizothecium vesticola</name>
    <dbReference type="NCBI Taxonomy" id="314040"/>
    <lineage>
        <taxon>Eukaryota</taxon>
        <taxon>Fungi</taxon>
        <taxon>Dikarya</taxon>
        <taxon>Ascomycota</taxon>
        <taxon>Pezizomycotina</taxon>
        <taxon>Sordariomycetes</taxon>
        <taxon>Sordariomycetidae</taxon>
        <taxon>Sordariales</taxon>
        <taxon>Schizotheciaceae</taxon>
        <taxon>Schizothecium</taxon>
    </lineage>
</organism>
<proteinExistence type="predicted"/>
<dbReference type="AlphaFoldDB" id="A0AA40EUR6"/>
<dbReference type="EMBL" id="JAUKUD010000004">
    <property type="protein sequence ID" value="KAK0745928.1"/>
    <property type="molecule type" value="Genomic_DNA"/>
</dbReference>
<sequence>MRSKPSPKPPLPTKPQIHSHKHHNTYNGTHHIPLAVGVKRATAASRPTLPNNCHREGRLYAVTLFYPQNRACTIFRMHNDFVVLERGLPIRGPSASGERIHVPDFQKFLEEAMAKCPKECAMEYFLRRRMGDCGY</sequence>
<dbReference type="Proteomes" id="UP001172155">
    <property type="component" value="Unassembled WGS sequence"/>
</dbReference>